<organism evidence="3 4">
    <name type="scientific">Streptomyces sudanensis</name>
    <dbReference type="NCBI Taxonomy" id="436397"/>
    <lineage>
        <taxon>Bacteria</taxon>
        <taxon>Bacillati</taxon>
        <taxon>Actinomycetota</taxon>
        <taxon>Actinomycetes</taxon>
        <taxon>Kitasatosporales</taxon>
        <taxon>Streptomycetaceae</taxon>
        <taxon>Streptomyces</taxon>
    </lineage>
</organism>
<accession>A0ABY4TL02</accession>
<gene>
    <name evidence="3" type="ORF">MW084_17620</name>
</gene>
<feature type="domain" description="PPM-type phosphatase" evidence="2">
    <location>
        <begin position="25"/>
        <end position="262"/>
    </location>
</feature>
<feature type="region of interest" description="Disordered" evidence="1">
    <location>
        <begin position="171"/>
        <end position="216"/>
    </location>
</feature>
<keyword evidence="4" id="KW-1185">Reference proteome</keyword>
<evidence type="ECO:0000313" key="4">
    <source>
        <dbReference type="Proteomes" id="UP001056383"/>
    </source>
</evidence>
<name>A0ABY4TL02_9ACTN</name>
<proteinExistence type="predicted"/>
<reference evidence="3" key="1">
    <citation type="submission" date="2022-04" db="EMBL/GenBank/DDBJ databases">
        <title>Systematic whole-genome sequencing reveals an unexpected diversity among actinomycetoma pathogens and provides insights into their antibacterial susceptibilities.</title>
        <authorList>
            <person name="Watson A.K."/>
            <person name="Kepplinger B."/>
            <person name="Bakhiet S.M."/>
            <person name="Mhmoud N.A."/>
            <person name="Chapman J."/>
            <person name="Allenby N."/>
            <person name="Mickiewicz K."/>
            <person name="Goodfellow M."/>
            <person name="Fahal A.H."/>
            <person name="Errington J."/>
        </authorList>
    </citation>
    <scope>NUCLEOTIDE SEQUENCE</scope>
    <source>
        <strain evidence="3">SD 504</strain>
    </source>
</reference>
<evidence type="ECO:0000259" key="2">
    <source>
        <dbReference type="Pfam" id="PF13672"/>
    </source>
</evidence>
<dbReference type="InterPro" id="IPR001932">
    <property type="entry name" value="PPM-type_phosphatase-like_dom"/>
</dbReference>
<protein>
    <submittedName>
        <fullName evidence="3">Protein phosphatase 2C domain-containing protein</fullName>
    </submittedName>
</protein>
<feature type="compositionally biased region" description="Pro residues" evidence="1">
    <location>
        <begin position="172"/>
        <end position="190"/>
    </location>
</feature>
<dbReference type="EMBL" id="CP095474">
    <property type="protein sequence ID" value="URN17447.1"/>
    <property type="molecule type" value="Genomic_DNA"/>
</dbReference>
<sequence>ADPVPDTVLDGARYGTFTLRAASTRGDSARLRGEPRREALLTARFGTGEDLLVVVAVATGARTGGEAAHRAAGDACRWLGEAVGRGHERLARDIAAGRRQDLRSGLHRLTGRTYGRLRARAAERGVDPGAYTADLRCLLLSGDPGCRTRIFFGVGEGGLFRLRDGVWQDLEPPLPEPVPDAAPAVPPPPHGRAGEAGPDRAGAPPHPGGRSAGEPPAVPFRFRVAVARPGDTLLLTGGGLAAPLRYEPALGRELAERWGSREAPPGLAAFLADTRLGAEGCADDRTAAAVWEA</sequence>
<feature type="non-terminal residue" evidence="3">
    <location>
        <position position="1"/>
    </location>
</feature>
<evidence type="ECO:0000313" key="3">
    <source>
        <dbReference type="EMBL" id="URN17447.1"/>
    </source>
</evidence>
<dbReference type="Proteomes" id="UP001056383">
    <property type="component" value="Chromosome"/>
</dbReference>
<dbReference type="Pfam" id="PF13672">
    <property type="entry name" value="PP2C_2"/>
    <property type="match status" value="1"/>
</dbReference>
<evidence type="ECO:0000256" key="1">
    <source>
        <dbReference type="SAM" id="MobiDB-lite"/>
    </source>
</evidence>